<dbReference type="PANTHER" id="PTHR42920">
    <property type="entry name" value="OS03G0707200 PROTEIN-RELATED"/>
    <property type="match status" value="1"/>
</dbReference>
<dbReference type="GO" id="GO:0005886">
    <property type="term" value="C:plasma membrane"/>
    <property type="evidence" value="ECO:0007669"/>
    <property type="project" value="UniProtKB-SubCell"/>
</dbReference>
<evidence type="ECO:0000256" key="2">
    <source>
        <dbReference type="ARBA" id="ARBA00007635"/>
    </source>
</evidence>
<dbReference type="Pfam" id="PF00892">
    <property type="entry name" value="EamA"/>
    <property type="match status" value="2"/>
</dbReference>
<proteinExistence type="inferred from homology"/>
<keyword evidence="6 7" id="KW-0472">Membrane</keyword>
<evidence type="ECO:0000256" key="5">
    <source>
        <dbReference type="ARBA" id="ARBA00022989"/>
    </source>
</evidence>
<evidence type="ECO:0000259" key="8">
    <source>
        <dbReference type="Pfam" id="PF00892"/>
    </source>
</evidence>
<evidence type="ECO:0000256" key="3">
    <source>
        <dbReference type="ARBA" id="ARBA00022475"/>
    </source>
</evidence>
<dbReference type="EMBL" id="GBEZ01022302">
    <property type="protein sequence ID" value="JAC64534.1"/>
    <property type="molecule type" value="Transcribed_RNA"/>
</dbReference>
<comment type="similarity">
    <text evidence="2">Belongs to the drug/metabolite transporter (DMT) superfamily. Plant drug/metabolite exporter (P-DME) (TC 2.A.7.4) family.</text>
</comment>
<evidence type="ECO:0000256" key="7">
    <source>
        <dbReference type="SAM" id="Phobius"/>
    </source>
</evidence>
<dbReference type="PANTHER" id="PTHR42920:SF26">
    <property type="entry name" value="OS03G0707200 PROTEIN"/>
    <property type="match status" value="1"/>
</dbReference>
<evidence type="ECO:0000256" key="4">
    <source>
        <dbReference type="ARBA" id="ARBA00022692"/>
    </source>
</evidence>
<dbReference type="InterPro" id="IPR037185">
    <property type="entry name" value="EmrE-like"/>
</dbReference>
<feature type="transmembrane region" description="Helical" evidence="7">
    <location>
        <begin position="384"/>
        <end position="404"/>
    </location>
</feature>
<name>A0A061R1B9_9CHLO</name>
<evidence type="ECO:0000313" key="9">
    <source>
        <dbReference type="EMBL" id="JAC64534.1"/>
    </source>
</evidence>
<feature type="transmembrane region" description="Helical" evidence="7">
    <location>
        <begin position="138"/>
        <end position="156"/>
    </location>
</feature>
<organism evidence="9">
    <name type="scientific">Tetraselmis sp. GSL018</name>
    <dbReference type="NCBI Taxonomy" id="582737"/>
    <lineage>
        <taxon>Eukaryota</taxon>
        <taxon>Viridiplantae</taxon>
        <taxon>Chlorophyta</taxon>
        <taxon>core chlorophytes</taxon>
        <taxon>Chlorodendrophyceae</taxon>
        <taxon>Chlorodendrales</taxon>
        <taxon>Chlorodendraceae</taxon>
        <taxon>Tetraselmis</taxon>
    </lineage>
</organism>
<dbReference type="InterPro" id="IPR051258">
    <property type="entry name" value="Diverse_Substrate_Transporter"/>
</dbReference>
<keyword evidence="3" id="KW-1003">Cell membrane</keyword>
<feature type="transmembrane region" description="Helical" evidence="7">
    <location>
        <begin position="348"/>
        <end position="372"/>
    </location>
</feature>
<dbReference type="InterPro" id="IPR000620">
    <property type="entry name" value="EamA_dom"/>
</dbReference>
<feature type="domain" description="EamA" evidence="8">
    <location>
        <begin position="137"/>
        <end position="263"/>
    </location>
</feature>
<keyword evidence="5 7" id="KW-1133">Transmembrane helix</keyword>
<gene>
    <name evidence="9" type="ORF">TSPGSL018_18116</name>
</gene>
<comment type="subcellular location">
    <subcellularLocation>
        <location evidence="1">Cell membrane</location>
        <topology evidence="1">Multi-pass membrane protein</topology>
    </subcellularLocation>
</comment>
<feature type="transmembrane region" description="Helical" evidence="7">
    <location>
        <begin position="306"/>
        <end position="328"/>
    </location>
</feature>
<evidence type="ECO:0000256" key="1">
    <source>
        <dbReference type="ARBA" id="ARBA00004651"/>
    </source>
</evidence>
<keyword evidence="4 7" id="KW-0812">Transmembrane</keyword>
<feature type="domain" description="EamA" evidence="8">
    <location>
        <begin position="274"/>
        <end position="423"/>
    </location>
</feature>
<accession>A0A061R1B9</accession>
<evidence type="ECO:0000256" key="6">
    <source>
        <dbReference type="ARBA" id="ARBA00023136"/>
    </source>
</evidence>
<reference evidence="9" key="1">
    <citation type="submission" date="2014-05" db="EMBL/GenBank/DDBJ databases">
        <title>The transcriptome of the halophilic microalga Tetraselmis sp. GSL018 isolated from the Great Salt Lake, Utah.</title>
        <authorList>
            <person name="Jinkerson R.E."/>
            <person name="D'Adamo S."/>
            <person name="Posewitz M.C."/>
        </authorList>
    </citation>
    <scope>NUCLEOTIDE SEQUENCE</scope>
    <source>
        <strain evidence="9">GSL018</strain>
    </source>
</reference>
<sequence>MKYCYPLQTTYELRYFGPVSLQSFQRISWFSCRLPGNSQRSVRAKIPASSTDFAQCAGVVDIQERISPSIPSICFAELLLVAGCIVGPANSSDLVSSDWLQNLPSCSTICSAQLRNFSGESWLKGILVKSVSIPRVRGVIMLNLLVFLYATNWSIVKTGGEKLDPCTFAALRFSTAALPFLFWLPKALQDNQVLTTGVEIGMWSFLGYQTQAVSLAETTASKAAFLSTFTVLAVPLVASLDGRTIRIRTVLAAVGAFVGVSLLEEGAPNGFCCGDMWAFVSACLFGVQIYRTEVHARRLPSSSSMALMSCSLVALAAMSVAAAAVAHPPSASPTEILRQGKALVSGGLHLPLMQLASVLYTGLATTSLTLWLEMTALRDVEASDCAVIYTLEPLLGAGIAWLTLGERWGPVGWLGAALILGSTMSAQLGSGSAADDGRPS</sequence>
<protein>
    <recommendedName>
        <fullName evidence="8">EamA domain-containing protein</fullName>
    </recommendedName>
</protein>
<dbReference type="SUPFAM" id="SSF103481">
    <property type="entry name" value="Multidrug resistance efflux transporter EmrE"/>
    <property type="match status" value="1"/>
</dbReference>
<feature type="transmembrane region" description="Helical" evidence="7">
    <location>
        <begin position="223"/>
        <end position="240"/>
    </location>
</feature>
<dbReference type="AlphaFoldDB" id="A0A061R1B9"/>